<comment type="similarity">
    <text evidence="1">Belongs to the NAD(P)H dehydrogenase (quinone) family.</text>
</comment>
<evidence type="ECO:0000313" key="4">
    <source>
        <dbReference type="EMBL" id="AKG37954.1"/>
    </source>
</evidence>
<dbReference type="PATRIC" id="fig|1333534.5.peg.5263"/>
<dbReference type="PANTHER" id="PTHR10204:SF34">
    <property type="entry name" value="NAD(P)H DEHYDROGENASE [QUINONE] 1 ISOFORM 1"/>
    <property type="match status" value="1"/>
</dbReference>
<reference evidence="4 5" key="1">
    <citation type="submission" date="2015-03" db="EMBL/GenBank/DDBJ databases">
        <authorList>
            <person name="Abdul Halim M."/>
        </authorList>
    </citation>
    <scope>NUCLEOTIDE SEQUENCE [LARGE SCALE GENOMIC DNA]</scope>
    <source>
        <strain evidence="4 5">ATCC 35681</strain>
    </source>
</reference>
<dbReference type="InterPro" id="IPR029039">
    <property type="entry name" value="Flavoprotein-like_sf"/>
</dbReference>
<dbReference type="InterPro" id="IPR051545">
    <property type="entry name" value="NAD(P)H_dehydrogenase_qn"/>
</dbReference>
<dbReference type="OrthoDB" id="9798454at2"/>
<dbReference type="EMBL" id="CP011114">
    <property type="protein sequence ID" value="AKG37954.1"/>
    <property type="molecule type" value="Genomic_DNA"/>
</dbReference>
<protein>
    <submittedName>
        <fullName evidence="4">NAD(P)H dehydrogenase</fullName>
    </submittedName>
</protein>
<proteinExistence type="inferred from homology"/>
<dbReference type="HOGENOM" id="CLU_058643_1_1_9"/>
<evidence type="ECO:0000259" key="3">
    <source>
        <dbReference type="Pfam" id="PF02525"/>
    </source>
</evidence>
<organism evidence="4 5">
    <name type="scientific">Paenibacillus durus ATCC 35681</name>
    <dbReference type="NCBI Taxonomy" id="1333534"/>
    <lineage>
        <taxon>Bacteria</taxon>
        <taxon>Bacillati</taxon>
        <taxon>Bacillota</taxon>
        <taxon>Bacilli</taxon>
        <taxon>Bacillales</taxon>
        <taxon>Paenibacillaceae</taxon>
        <taxon>Paenibacillus</taxon>
    </lineage>
</organism>
<reference evidence="4 5" key="2">
    <citation type="journal article" date="2016" name="Genome Announc.">
        <title>Genome Sequence of a Gram-Positive Diazotroph, Paenibacillus durus Type Strain ATCC 35681.</title>
        <authorList>
            <person name="Halim M.A."/>
            <person name="Rahman A.Y."/>
            <person name="Sim K.S."/>
            <person name="Yam H.C."/>
            <person name="Rahim A.A."/>
            <person name="Ghazali A.H."/>
            <person name="Najimudin N."/>
        </authorList>
    </citation>
    <scope>NUCLEOTIDE SEQUENCE [LARGE SCALE GENOMIC DNA]</scope>
    <source>
        <strain evidence="4 5">ATCC 35681</strain>
    </source>
</reference>
<name>A0A0F7FFY9_PAEDU</name>
<evidence type="ECO:0000313" key="5">
    <source>
        <dbReference type="Proteomes" id="UP000034189"/>
    </source>
</evidence>
<dbReference type="AlphaFoldDB" id="A0A0F7FFY9"/>
<keyword evidence="2" id="KW-0560">Oxidoreductase</keyword>
<dbReference type="NCBIfam" id="NF007280">
    <property type="entry name" value="PRK09739.1"/>
    <property type="match status" value="1"/>
</dbReference>
<dbReference type="PANTHER" id="PTHR10204">
    <property type="entry name" value="NAD P H OXIDOREDUCTASE-RELATED"/>
    <property type="match status" value="1"/>
</dbReference>
<evidence type="ECO:0000256" key="1">
    <source>
        <dbReference type="ARBA" id="ARBA00006252"/>
    </source>
</evidence>
<dbReference type="Gene3D" id="3.40.50.360">
    <property type="match status" value="1"/>
</dbReference>
<evidence type="ECO:0000256" key="2">
    <source>
        <dbReference type="ARBA" id="ARBA00023002"/>
    </source>
</evidence>
<dbReference type="Pfam" id="PF02525">
    <property type="entry name" value="Flavodoxin_2"/>
    <property type="match status" value="1"/>
</dbReference>
<dbReference type="GO" id="GO:0003955">
    <property type="term" value="F:NAD(P)H dehydrogenase (quinone) activity"/>
    <property type="evidence" value="ECO:0007669"/>
    <property type="project" value="TreeGrafter"/>
</dbReference>
<accession>A0A0F7FFY9</accession>
<sequence length="197" mass="22904">MKVLIVVAHPRNDSLTMIIAKRLISGIEAAGNKYELLDLYQEKFNPVLLSPDEPDWNNPDKEYSDEVVREMHRIKSSDALVFVFPVWWYSVPAIMKGYLDRVWNFGFAYGDSKKLPVQQIRWIALTGFTQAKLEKRNYHQMMEHYFNIGLAGFVGVGDSKVHFMTNTLGEFDDHVEQNKEILFNNHLDEAYKIGFQL</sequence>
<dbReference type="InterPro" id="IPR003680">
    <property type="entry name" value="Flavodoxin_fold"/>
</dbReference>
<dbReference type="Proteomes" id="UP000034189">
    <property type="component" value="Chromosome"/>
</dbReference>
<feature type="domain" description="Flavodoxin-like fold" evidence="3">
    <location>
        <begin position="1"/>
        <end position="178"/>
    </location>
</feature>
<dbReference type="SUPFAM" id="SSF52218">
    <property type="entry name" value="Flavoproteins"/>
    <property type="match status" value="1"/>
</dbReference>
<dbReference type="RefSeq" id="WP_025695585.1">
    <property type="nucleotide sequence ID" value="NZ_ASQQ01000336.1"/>
</dbReference>
<dbReference type="GO" id="GO:0005829">
    <property type="term" value="C:cytosol"/>
    <property type="evidence" value="ECO:0007669"/>
    <property type="project" value="TreeGrafter"/>
</dbReference>
<gene>
    <name evidence="4" type="ORF">VK70_24105</name>
</gene>